<proteinExistence type="predicted"/>
<dbReference type="EMBL" id="AY986977">
    <property type="protein sequence ID" value="AAX84901.1"/>
    <property type="molecule type" value="Genomic_DNA"/>
</dbReference>
<evidence type="ECO:0000313" key="3">
    <source>
        <dbReference type="Proteomes" id="UP000001305"/>
    </source>
</evidence>
<evidence type="ECO:0000256" key="1">
    <source>
        <dbReference type="SAM" id="Phobius"/>
    </source>
</evidence>
<dbReference type="Proteomes" id="UP000001305">
    <property type="component" value="Segment"/>
</dbReference>
<keyword evidence="1" id="KW-0472">Membrane</keyword>
<keyword evidence="1" id="KW-1133">Transmembrane helix</keyword>
<dbReference type="GeneID" id="5076602"/>
<reference evidence="2 3" key="1">
    <citation type="submission" date="2005-03" db="EMBL/GenBank/DDBJ databases">
        <title>Sequencing of bacteriophage Xp15 from Xanthomonas campestris pv. pelargonii and identification of the lysis genes.</title>
        <authorList>
            <person name="Ramadugu C."/>
            <person name="Gabriel D.W."/>
        </authorList>
    </citation>
    <scope>NUCLEOTIDE SEQUENCE [LARGE SCALE GENOMIC DNA]</scope>
</reference>
<keyword evidence="1" id="KW-0812">Transmembrane</keyword>
<evidence type="ECO:0000313" key="2">
    <source>
        <dbReference type="EMBL" id="AAX84901.1"/>
    </source>
</evidence>
<organism evidence="2 3">
    <name type="scientific">Xanthomonas phage Xp15</name>
    <dbReference type="NCBI Taxonomy" id="322855"/>
    <lineage>
        <taxon>Viruses</taxon>
        <taxon>Duplodnaviria</taxon>
        <taxon>Heunggongvirae</taxon>
        <taxon>Uroviricota</taxon>
        <taxon>Caudoviricetes</taxon>
        <taxon>Alachuavirus</taxon>
        <taxon>Alachuavirus Xp15</taxon>
    </lineage>
</organism>
<keyword evidence="3" id="KW-1185">Reference proteome</keyword>
<protein>
    <submittedName>
        <fullName evidence="2">Uncharacterized protein</fullName>
    </submittedName>
</protein>
<name>Q52PQ7_9CAUD</name>
<dbReference type="KEGG" id="vg:5076602"/>
<sequence length="88" mass="10339">MDIILYWYLGTTVIAFVLNFAFLYDEYDSCGAVTYGEILAWVLIYIVPVINIILGLWVIIDWAKDKAWPKFAEFLNTQAFTRKPRIKR</sequence>
<feature type="transmembrane region" description="Helical" evidence="1">
    <location>
        <begin position="38"/>
        <end position="60"/>
    </location>
</feature>
<dbReference type="RefSeq" id="YP_239333.1">
    <property type="nucleotide sequence ID" value="NC_007024.1"/>
</dbReference>
<feature type="transmembrane region" description="Helical" evidence="1">
    <location>
        <begin position="5"/>
        <end position="23"/>
    </location>
</feature>
<accession>Q52PQ7</accession>